<evidence type="ECO:0000256" key="5">
    <source>
        <dbReference type="ARBA" id="ARBA00023163"/>
    </source>
</evidence>
<evidence type="ECO:0000256" key="2">
    <source>
        <dbReference type="ARBA" id="ARBA00022840"/>
    </source>
</evidence>
<organism evidence="7 9">
    <name type="scientific">Enterococcus gilvus ATCC BAA-350</name>
    <dbReference type="NCBI Taxonomy" id="1158614"/>
    <lineage>
        <taxon>Bacteria</taxon>
        <taxon>Bacillati</taxon>
        <taxon>Bacillota</taxon>
        <taxon>Bacilli</taxon>
        <taxon>Lactobacillales</taxon>
        <taxon>Enterococcaceae</taxon>
        <taxon>Enterococcus</taxon>
    </lineage>
</organism>
<protein>
    <recommendedName>
        <fullName evidence="6">Sigma-54 factor interaction domain-containing protein</fullName>
    </recommendedName>
</protein>
<dbReference type="Gene3D" id="3.40.50.300">
    <property type="entry name" value="P-loop containing nucleotide triphosphate hydrolases"/>
    <property type="match status" value="1"/>
</dbReference>
<dbReference type="Pfam" id="PF00158">
    <property type="entry name" value="Sigma54_activat"/>
    <property type="match status" value="1"/>
</dbReference>
<dbReference type="Gene3D" id="1.10.8.60">
    <property type="match status" value="1"/>
</dbReference>
<comment type="caution">
    <text evidence="7">The sequence shown here is derived from an EMBL/GenBank/DDBJ whole genome shotgun (WGS) entry which is preliminary data.</text>
</comment>
<dbReference type="Proteomes" id="UP000014160">
    <property type="component" value="Unassembled WGS sequence"/>
</dbReference>
<dbReference type="OrthoDB" id="9771372at2"/>
<dbReference type="InterPro" id="IPR002197">
    <property type="entry name" value="HTH_Fis"/>
</dbReference>
<proteinExistence type="predicted"/>
<dbReference type="Gene3D" id="1.10.10.60">
    <property type="entry name" value="Homeodomain-like"/>
    <property type="match status" value="1"/>
</dbReference>
<dbReference type="PATRIC" id="fig|1158614.3.peg.263"/>
<name>R2VJZ1_9ENTE</name>
<keyword evidence="4" id="KW-0238">DNA-binding</keyword>
<keyword evidence="2" id="KW-0067">ATP-binding</keyword>
<evidence type="ECO:0000313" key="9">
    <source>
        <dbReference type="Proteomes" id="UP000013750"/>
    </source>
</evidence>
<dbReference type="Pfam" id="PF02954">
    <property type="entry name" value="HTH_8"/>
    <property type="match status" value="1"/>
</dbReference>
<dbReference type="eggNOG" id="COG3284">
    <property type="taxonomic scope" value="Bacteria"/>
</dbReference>
<dbReference type="InterPro" id="IPR058031">
    <property type="entry name" value="AAA_lid_NorR"/>
</dbReference>
<evidence type="ECO:0000259" key="6">
    <source>
        <dbReference type="PROSITE" id="PS50045"/>
    </source>
</evidence>
<dbReference type="PANTHER" id="PTHR32071">
    <property type="entry name" value="TRANSCRIPTIONAL REGULATORY PROTEIN"/>
    <property type="match status" value="1"/>
</dbReference>
<gene>
    <name evidence="8" type="ORF">I592_03176</name>
    <name evidence="7" type="ORF">UKC_00272</name>
</gene>
<keyword evidence="3" id="KW-0805">Transcription regulation</keyword>
<dbReference type="InterPro" id="IPR003018">
    <property type="entry name" value="GAF"/>
</dbReference>
<dbReference type="HOGENOM" id="CLU_000445_8_12_9"/>
<dbReference type="InterPro" id="IPR009057">
    <property type="entry name" value="Homeodomain-like_sf"/>
</dbReference>
<dbReference type="PROSITE" id="PS50045">
    <property type="entry name" value="SIGMA54_INTERACT_4"/>
    <property type="match status" value="1"/>
</dbReference>
<dbReference type="EMBL" id="ASWH01000002">
    <property type="protein sequence ID" value="EOW79038.1"/>
    <property type="molecule type" value="Genomic_DNA"/>
</dbReference>
<dbReference type="PANTHER" id="PTHR32071:SF101">
    <property type="entry name" value="ACETOIN DEHYDROGENASE OPERON TRANSCRIPTIONAL ACTIVATOR ACOR"/>
    <property type="match status" value="1"/>
</dbReference>
<dbReference type="EMBL" id="AJDQ01000003">
    <property type="protein sequence ID" value="EOI58200.1"/>
    <property type="molecule type" value="Genomic_DNA"/>
</dbReference>
<dbReference type="Gene3D" id="3.30.450.40">
    <property type="match status" value="1"/>
</dbReference>
<dbReference type="Pfam" id="PF01590">
    <property type="entry name" value="GAF"/>
    <property type="match status" value="1"/>
</dbReference>
<evidence type="ECO:0000313" key="8">
    <source>
        <dbReference type="EMBL" id="EOW79038.1"/>
    </source>
</evidence>
<dbReference type="GO" id="GO:0005524">
    <property type="term" value="F:ATP binding"/>
    <property type="evidence" value="ECO:0007669"/>
    <property type="project" value="UniProtKB-KW"/>
</dbReference>
<sequence>MRASIWKRFINGEKAVLDELPEKIATSWGTCYQQGIDPYVYKPQKILSLQELKGQQRKNQDMIRHVEREIRKVKKKLQLKKPLFILTDEKGRILWRDGNHEAKDFANLMFFREGSRWTEIDVGTNAIGLALESKSTESISLEEHYSIASRDWSCAAAPIFDGEDKLVGILDISTYKNESAKEYLLLLTAIAQKVSNYLMRDYLEGERELLHYVTNYSEQEILCNTQHRIMYAPPAHQQLFEVGKDIRAYLTSALLYNENPILMDQRVIGYRYMIYSSTATKPYYSEGVLSRSARYNAFLKKALLLAESSLPIHIYGESGSGKEVVARMIHYNSDVQDGPLISVNCGAVSENLLESELFGYAPGAFTGANAQGYQGKIEQADGGSLFLDEIDSMPAKMQTALLRVLEDHQVTPISGVAKQVSFRLITASNKKLQQQVSQHEFREDLFYRIYVGQLFLPPLRERLEDIVPLIEKFCQENNWSITWQQKIETAARTFSWPGNIREFNNFLQRLYVFYFDQEPTLDQLNELILSGSLLNVTNLAEEVPEEKREIQLALEKTNYHATNTAKNLGISRATLYRKMKQYNIEK</sequence>
<keyword evidence="5" id="KW-0804">Transcription</keyword>
<accession>R2VJZ1</accession>
<dbReference type="InterPro" id="IPR029016">
    <property type="entry name" value="GAF-like_dom_sf"/>
</dbReference>
<reference evidence="7 9" key="1">
    <citation type="submission" date="2013-02" db="EMBL/GenBank/DDBJ databases">
        <title>The Genome Sequence of Enterococcus gilvus ATCC BAA-350.</title>
        <authorList>
            <consortium name="The Broad Institute Genome Sequencing Platform"/>
            <consortium name="The Broad Institute Genome Sequencing Center for Infectious Disease"/>
            <person name="Earl A.M."/>
            <person name="Gilmore M.S."/>
            <person name="Lebreton F."/>
            <person name="Walker B."/>
            <person name="Young S.K."/>
            <person name="Zeng Q."/>
            <person name="Gargeya S."/>
            <person name="Fitzgerald M."/>
            <person name="Haas B."/>
            <person name="Abouelleil A."/>
            <person name="Alvarado L."/>
            <person name="Arachchi H.M."/>
            <person name="Berlin A.M."/>
            <person name="Chapman S.B."/>
            <person name="Dewar J."/>
            <person name="Goldberg J."/>
            <person name="Griggs A."/>
            <person name="Gujja S."/>
            <person name="Hansen M."/>
            <person name="Howarth C."/>
            <person name="Imamovic A."/>
            <person name="Larimer J."/>
            <person name="McCowan C."/>
            <person name="Murphy C."/>
            <person name="Neiman D."/>
            <person name="Pearson M."/>
            <person name="Priest M."/>
            <person name="Roberts A."/>
            <person name="Saif S."/>
            <person name="Shea T."/>
            <person name="Sisk P."/>
            <person name="Sykes S."/>
            <person name="Wortman J."/>
            <person name="Nusbaum C."/>
            <person name="Birren B."/>
        </authorList>
    </citation>
    <scope>NUCLEOTIDE SEQUENCE [LARGE SCALE GENOMIC DNA]</scope>
    <source>
        <strain evidence="7 9">ATCC BAA-350</strain>
    </source>
</reference>
<dbReference type="InterPro" id="IPR003593">
    <property type="entry name" value="AAA+_ATPase"/>
</dbReference>
<evidence type="ECO:0000256" key="3">
    <source>
        <dbReference type="ARBA" id="ARBA00023015"/>
    </source>
</evidence>
<dbReference type="GO" id="GO:0043565">
    <property type="term" value="F:sequence-specific DNA binding"/>
    <property type="evidence" value="ECO:0007669"/>
    <property type="project" value="InterPro"/>
</dbReference>
<dbReference type="SMART" id="SM00382">
    <property type="entry name" value="AAA"/>
    <property type="match status" value="1"/>
</dbReference>
<dbReference type="FunFam" id="3.40.50.300:FF:000006">
    <property type="entry name" value="DNA-binding transcriptional regulator NtrC"/>
    <property type="match status" value="1"/>
</dbReference>
<dbReference type="InterPro" id="IPR002078">
    <property type="entry name" value="Sigma_54_int"/>
</dbReference>
<dbReference type="SUPFAM" id="SSF52540">
    <property type="entry name" value="P-loop containing nucleoside triphosphate hydrolases"/>
    <property type="match status" value="1"/>
</dbReference>
<reference evidence="8 10" key="2">
    <citation type="submission" date="2013-03" db="EMBL/GenBank/DDBJ databases">
        <title>The Genome Sequence of Enterococcus gilvus ATCC BAA-350 (PacBio/Illumina hybrid assembly).</title>
        <authorList>
            <consortium name="The Broad Institute Genomics Platform"/>
            <consortium name="The Broad Institute Genome Sequencing Center for Infectious Disease"/>
            <person name="Earl A."/>
            <person name="Russ C."/>
            <person name="Gilmore M."/>
            <person name="Surin D."/>
            <person name="Walker B."/>
            <person name="Young S."/>
            <person name="Zeng Q."/>
            <person name="Gargeya S."/>
            <person name="Fitzgerald M."/>
            <person name="Haas B."/>
            <person name="Abouelleil A."/>
            <person name="Allen A.W."/>
            <person name="Alvarado L."/>
            <person name="Arachchi H.M."/>
            <person name="Berlin A.M."/>
            <person name="Chapman S.B."/>
            <person name="Gainer-Dewar J."/>
            <person name="Goldberg J."/>
            <person name="Griggs A."/>
            <person name="Gujja S."/>
            <person name="Hansen M."/>
            <person name="Howarth C."/>
            <person name="Imamovic A."/>
            <person name="Ireland A."/>
            <person name="Larimer J."/>
            <person name="McCowan C."/>
            <person name="Murphy C."/>
            <person name="Pearson M."/>
            <person name="Poon T.W."/>
            <person name="Priest M."/>
            <person name="Roberts A."/>
            <person name="Saif S."/>
            <person name="Shea T."/>
            <person name="Sisk P."/>
            <person name="Sykes S."/>
            <person name="Wortman J."/>
            <person name="Nusbaum C."/>
            <person name="Birren B."/>
        </authorList>
    </citation>
    <scope>NUCLEOTIDE SEQUENCE [LARGE SCALE GENOMIC DNA]</scope>
    <source>
        <strain evidence="8 10">ATCC BAA-350</strain>
    </source>
</reference>
<dbReference type="PROSITE" id="PS00676">
    <property type="entry name" value="SIGMA54_INTERACT_2"/>
    <property type="match status" value="1"/>
</dbReference>
<dbReference type="AlphaFoldDB" id="R2VJZ1"/>
<dbReference type="InterPro" id="IPR025943">
    <property type="entry name" value="Sigma_54_int_dom_ATP-bd_2"/>
</dbReference>
<evidence type="ECO:0000313" key="7">
    <source>
        <dbReference type="EMBL" id="EOI58200.1"/>
    </source>
</evidence>
<dbReference type="GO" id="GO:0006355">
    <property type="term" value="P:regulation of DNA-templated transcription"/>
    <property type="evidence" value="ECO:0007669"/>
    <property type="project" value="InterPro"/>
</dbReference>
<feature type="domain" description="Sigma-54 factor interaction" evidence="6">
    <location>
        <begin position="288"/>
        <end position="512"/>
    </location>
</feature>
<keyword evidence="1" id="KW-0547">Nucleotide-binding</keyword>
<dbReference type="RefSeq" id="WP_010778723.1">
    <property type="nucleotide sequence ID" value="NZ_ASWH01000002.1"/>
</dbReference>
<evidence type="ECO:0000256" key="1">
    <source>
        <dbReference type="ARBA" id="ARBA00022741"/>
    </source>
</evidence>
<dbReference type="SUPFAM" id="SSF46689">
    <property type="entry name" value="Homeodomain-like"/>
    <property type="match status" value="1"/>
</dbReference>
<dbReference type="Proteomes" id="UP000013750">
    <property type="component" value="Unassembled WGS sequence"/>
</dbReference>
<evidence type="ECO:0000313" key="10">
    <source>
        <dbReference type="Proteomes" id="UP000014160"/>
    </source>
</evidence>
<evidence type="ECO:0000256" key="4">
    <source>
        <dbReference type="ARBA" id="ARBA00023125"/>
    </source>
</evidence>
<dbReference type="Pfam" id="PF25601">
    <property type="entry name" value="AAA_lid_14"/>
    <property type="match status" value="1"/>
</dbReference>
<dbReference type="InterPro" id="IPR027417">
    <property type="entry name" value="P-loop_NTPase"/>
</dbReference>
<dbReference type="CDD" id="cd00009">
    <property type="entry name" value="AAA"/>
    <property type="match status" value="1"/>
</dbReference>
<dbReference type="PRINTS" id="PR01590">
    <property type="entry name" value="HTHFIS"/>
</dbReference>
<keyword evidence="10" id="KW-1185">Reference proteome</keyword>